<reference evidence="2 3" key="1">
    <citation type="journal article" date="2018" name="Nat. Genet.">
        <title>Extensive intraspecific gene order and gene structural variations between Mo17 and other maize genomes.</title>
        <authorList>
            <person name="Sun S."/>
            <person name="Zhou Y."/>
            <person name="Chen J."/>
            <person name="Shi J."/>
            <person name="Zhao H."/>
            <person name="Zhao H."/>
            <person name="Song W."/>
            <person name="Zhang M."/>
            <person name="Cui Y."/>
            <person name="Dong X."/>
            <person name="Liu H."/>
            <person name="Ma X."/>
            <person name="Jiao Y."/>
            <person name="Wang B."/>
            <person name="Wei X."/>
            <person name="Stein J.C."/>
            <person name="Glaubitz J.C."/>
            <person name="Lu F."/>
            <person name="Yu G."/>
            <person name="Liang C."/>
            <person name="Fengler K."/>
            <person name="Li B."/>
            <person name="Rafalski A."/>
            <person name="Schnable P.S."/>
            <person name="Ware D.H."/>
            <person name="Buckler E.S."/>
            <person name="Lai J."/>
        </authorList>
    </citation>
    <scope>NUCLEOTIDE SEQUENCE [LARGE SCALE GENOMIC DNA]</scope>
    <source>
        <strain evidence="3">cv. Missouri 17</strain>
        <tissue evidence="2">Seedling</tissue>
    </source>
</reference>
<dbReference type="Proteomes" id="UP000251960">
    <property type="component" value="Chromosome 7"/>
</dbReference>
<protein>
    <submittedName>
        <fullName evidence="2">Auxin efflux carrier component 1a</fullName>
    </submittedName>
</protein>
<evidence type="ECO:0000256" key="1">
    <source>
        <dbReference type="SAM" id="MobiDB-lite"/>
    </source>
</evidence>
<gene>
    <name evidence="2" type="primary">PIN1A_0</name>
    <name evidence="2" type="ORF">Zm00014a_021958</name>
</gene>
<evidence type="ECO:0000313" key="2">
    <source>
        <dbReference type="EMBL" id="PWZ12800.1"/>
    </source>
</evidence>
<dbReference type="AlphaFoldDB" id="A0A3L6DW07"/>
<proteinExistence type="predicted"/>
<evidence type="ECO:0000313" key="3">
    <source>
        <dbReference type="Proteomes" id="UP000251960"/>
    </source>
</evidence>
<name>A0A3L6DW07_MAIZE</name>
<dbReference type="EMBL" id="NCVQ01000008">
    <property type="protein sequence ID" value="PWZ12800.1"/>
    <property type="molecule type" value="Genomic_DNA"/>
</dbReference>
<feature type="region of interest" description="Disordered" evidence="1">
    <location>
        <begin position="98"/>
        <end position="117"/>
    </location>
</feature>
<comment type="caution">
    <text evidence="2">The sequence shown here is derived from an EMBL/GenBank/DDBJ whole genome shotgun (WGS) entry which is preliminary data.</text>
</comment>
<accession>A0A3L6DW07</accession>
<organism evidence="2 3">
    <name type="scientific">Zea mays</name>
    <name type="common">Maize</name>
    <dbReference type="NCBI Taxonomy" id="4577"/>
    <lineage>
        <taxon>Eukaryota</taxon>
        <taxon>Viridiplantae</taxon>
        <taxon>Streptophyta</taxon>
        <taxon>Embryophyta</taxon>
        <taxon>Tracheophyta</taxon>
        <taxon>Spermatophyta</taxon>
        <taxon>Magnoliopsida</taxon>
        <taxon>Liliopsida</taxon>
        <taxon>Poales</taxon>
        <taxon>Poaceae</taxon>
        <taxon>PACMAD clade</taxon>
        <taxon>Panicoideae</taxon>
        <taxon>Andropogonodae</taxon>
        <taxon>Andropogoneae</taxon>
        <taxon>Tripsacinae</taxon>
        <taxon>Zea</taxon>
    </lineage>
</organism>
<sequence>MVGRSSNFGASDAFGVIRTGTGATLRTSNYEDDPPKPKYPLPVANAVLGVVGNYPAPNPAVAAAPRGARKVATNGNAKGEDLHMFVWSSSASPVSDVFGGGAGLQRPHCGRQVSPQK</sequence>